<comment type="caution">
    <text evidence="2">The sequence shown here is derived from an EMBL/GenBank/DDBJ whole genome shotgun (WGS) entry which is preliminary data.</text>
</comment>
<feature type="compositionally biased region" description="Acidic residues" evidence="1">
    <location>
        <begin position="214"/>
        <end position="231"/>
    </location>
</feature>
<protein>
    <submittedName>
        <fullName evidence="2">Uncharacterized protein</fullName>
    </submittedName>
</protein>
<evidence type="ECO:0000313" key="2">
    <source>
        <dbReference type="EMBL" id="KAK6984594.1"/>
    </source>
</evidence>
<gene>
    <name evidence="2" type="ORF">R3P38DRAFT_2575671</name>
</gene>
<name>A0AAV9ZK79_9AGAR</name>
<dbReference type="AlphaFoldDB" id="A0AAV9ZK79"/>
<dbReference type="EMBL" id="JAWWNJ010000136">
    <property type="protein sequence ID" value="KAK6984594.1"/>
    <property type="molecule type" value="Genomic_DNA"/>
</dbReference>
<keyword evidence="3" id="KW-1185">Reference proteome</keyword>
<evidence type="ECO:0000313" key="3">
    <source>
        <dbReference type="Proteomes" id="UP001362999"/>
    </source>
</evidence>
<feature type="non-terminal residue" evidence="2">
    <location>
        <position position="1"/>
    </location>
</feature>
<proteinExistence type="predicted"/>
<organism evidence="2 3">
    <name type="scientific">Favolaschia claudopus</name>
    <dbReference type="NCBI Taxonomy" id="2862362"/>
    <lineage>
        <taxon>Eukaryota</taxon>
        <taxon>Fungi</taxon>
        <taxon>Dikarya</taxon>
        <taxon>Basidiomycota</taxon>
        <taxon>Agaricomycotina</taxon>
        <taxon>Agaricomycetes</taxon>
        <taxon>Agaricomycetidae</taxon>
        <taxon>Agaricales</taxon>
        <taxon>Marasmiineae</taxon>
        <taxon>Mycenaceae</taxon>
        <taxon>Favolaschia</taxon>
    </lineage>
</organism>
<dbReference type="Proteomes" id="UP001362999">
    <property type="component" value="Unassembled WGS sequence"/>
</dbReference>
<reference evidence="2 3" key="1">
    <citation type="journal article" date="2024" name="J Genomics">
        <title>Draft genome sequencing and assembly of Favolaschia claudopus CIRM-BRFM 2984 isolated from oak limbs.</title>
        <authorList>
            <person name="Navarro D."/>
            <person name="Drula E."/>
            <person name="Chaduli D."/>
            <person name="Cazenave R."/>
            <person name="Ahrendt S."/>
            <person name="Wang J."/>
            <person name="Lipzen A."/>
            <person name="Daum C."/>
            <person name="Barry K."/>
            <person name="Grigoriev I.V."/>
            <person name="Favel A."/>
            <person name="Rosso M.N."/>
            <person name="Martin F."/>
        </authorList>
    </citation>
    <scope>NUCLEOTIDE SEQUENCE [LARGE SCALE GENOMIC DNA]</scope>
    <source>
        <strain evidence="2 3">CIRM-BRFM 2984</strain>
    </source>
</reference>
<sequence>DLLMVARVAWKRSSGEYSDEGDIAAATGDQMDRAQIEKTNDRCESSFGAFRQEAKISPNMSLEIHNSRQMYKFNRTSDYSPRTRWIWRQSAAEDLKAEAQIEKTRRRAEKKKAASDAIDRVIAILTITEVEYSANLPVRAPGYLSVPLIDAQEDLDPKKTLVPKKGARGNRENRVKLWREAVERRRYLEAGLPRDFRIERGTRSQEPITAQDLGDTESEDSGYDSEEEYYA</sequence>
<evidence type="ECO:0000256" key="1">
    <source>
        <dbReference type="SAM" id="MobiDB-lite"/>
    </source>
</evidence>
<accession>A0AAV9ZK79</accession>
<feature type="region of interest" description="Disordered" evidence="1">
    <location>
        <begin position="196"/>
        <end position="231"/>
    </location>
</feature>